<dbReference type="SMART" id="SM00823">
    <property type="entry name" value="PKS_PP"/>
    <property type="match status" value="1"/>
</dbReference>
<dbReference type="Pfam" id="PF00668">
    <property type="entry name" value="Condensation"/>
    <property type="match status" value="1"/>
</dbReference>
<dbReference type="PROSITE" id="PS50075">
    <property type="entry name" value="CARRIER"/>
    <property type="match status" value="1"/>
</dbReference>
<dbReference type="PANTHER" id="PTHR45527:SF1">
    <property type="entry name" value="FATTY ACID SYNTHASE"/>
    <property type="match status" value="1"/>
</dbReference>
<evidence type="ECO:0000256" key="1">
    <source>
        <dbReference type="ARBA" id="ARBA00022450"/>
    </source>
</evidence>
<dbReference type="GO" id="GO:0047527">
    <property type="term" value="F:2,3-dihydroxybenzoate-serine ligase activity"/>
    <property type="evidence" value="ECO:0007669"/>
    <property type="project" value="TreeGrafter"/>
</dbReference>
<dbReference type="AlphaFoldDB" id="A0A540X422"/>
<dbReference type="InterPro" id="IPR001242">
    <property type="entry name" value="Condensation_dom"/>
</dbReference>
<protein>
    <recommendedName>
        <fullName evidence="3">Carrier domain-containing protein</fullName>
    </recommendedName>
</protein>
<dbReference type="GO" id="GO:0009239">
    <property type="term" value="P:enterobactin biosynthetic process"/>
    <property type="evidence" value="ECO:0007669"/>
    <property type="project" value="TreeGrafter"/>
</dbReference>
<gene>
    <name evidence="4" type="ORF">FJV41_10940</name>
</gene>
<dbReference type="InterPro" id="IPR036736">
    <property type="entry name" value="ACP-like_sf"/>
</dbReference>
<dbReference type="GO" id="GO:0009366">
    <property type="term" value="C:enterobactin synthetase complex"/>
    <property type="evidence" value="ECO:0007669"/>
    <property type="project" value="TreeGrafter"/>
</dbReference>
<evidence type="ECO:0000313" key="5">
    <source>
        <dbReference type="Proteomes" id="UP000315369"/>
    </source>
</evidence>
<keyword evidence="2" id="KW-0597">Phosphoprotein</keyword>
<dbReference type="OrthoDB" id="2472181at2"/>
<name>A0A540X422_9BACT</name>
<evidence type="ECO:0000259" key="3">
    <source>
        <dbReference type="PROSITE" id="PS50075"/>
    </source>
</evidence>
<organism evidence="4 5">
    <name type="scientific">Myxococcus llanfairpwllgwyngyllgogerychwyrndrobwllllantysiliogogogochensis</name>
    <dbReference type="NCBI Taxonomy" id="2590453"/>
    <lineage>
        <taxon>Bacteria</taxon>
        <taxon>Pseudomonadati</taxon>
        <taxon>Myxococcota</taxon>
        <taxon>Myxococcia</taxon>
        <taxon>Myxococcales</taxon>
        <taxon>Cystobacterineae</taxon>
        <taxon>Myxococcaceae</taxon>
        <taxon>Myxococcus</taxon>
    </lineage>
</organism>
<dbReference type="RefSeq" id="WP_141642388.1">
    <property type="nucleotide sequence ID" value="NZ_VIFM01000032.1"/>
</dbReference>
<dbReference type="InterPro" id="IPR020806">
    <property type="entry name" value="PKS_PP-bd"/>
</dbReference>
<dbReference type="Gene3D" id="1.10.1200.10">
    <property type="entry name" value="ACP-like"/>
    <property type="match status" value="1"/>
</dbReference>
<dbReference type="SUPFAM" id="SSF52777">
    <property type="entry name" value="CoA-dependent acyltransferases"/>
    <property type="match status" value="2"/>
</dbReference>
<keyword evidence="1" id="KW-0596">Phosphopantetheine</keyword>
<sequence length="606" mass="68044">MHPDIWRAFQQLHALRSEAPPLVLREHIEDPPASFQQERLWYLDQANPGGSAYHLPVAFRLSGPLDWRALRLALEALEHRHESLRTSFDSSRGKVVQRVRAPGAFVLPTVSLRDEAQRPEQQEARLREALGREAWRPFDLHREALFRATLFVLGAREHVLLLNFHHIIYDGWSQDVLFRDLSELYTAFHEGGSAPLPELDVRCTDHALWQRKWLQGSAREALQAYWREHLKERLHGPRLASRTRAGNVTAPGLRELGRLPITLSPELSNAILQFTREAGATVYMVLLAAFHVLLHRHSGGQERHFVCSPIANRPQAETERLIGYFVNLLVLPADLRGDPSFQQLLEQVRGVVAGALAHQDLPVQLLDGVDLGGEPLSQALFAFENTPRFPLQLTKLDVAPVELEGGTCDFDLFLALHEEKGVISGTLKFSRQRFETDEAARLLRDFETILSRAVSAPGQALSAFLPDLIVPRADTPPEPITPEPARAPLPPPSTDVLAALGAARPEQRRALMRDYLRGTVIRVALRGQTPDVAFQSLQELALDSLRLIELTGRIRTELSIDMPVSHFFEATSVDVLADELLTRWLRAQLTEPRAPAVGGRRELLTL</sequence>
<comment type="caution">
    <text evidence="4">The sequence shown here is derived from an EMBL/GenBank/DDBJ whole genome shotgun (WGS) entry which is preliminary data.</text>
</comment>
<dbReference type="Proteomes" id="UP000315369">
    <property type="component" value="Unassembled WGS sequence"/>
</dbReference>
<reference evidence="4 5" key="1">
    <citation type="submission" date="2019-06" db="EMBL/GenBank/DDBJ databases">
        <authorList>
            <person name="Livingstone P."/>
            <person name="Whitworth D."/>
        </authorList>
    </citation>
    <scope>NUCLEOTIDE SEQUENCE [LARGE SCALE GENOMIC DNA]</scope>
    <source>
        <strain evidence="4 5">AM401</strain>
    </source>
</reference>
<evidence type="ECO:0000256" key="2">
    <source>
        <dbReference type="ARBA" id="ARBA00022553"/>
    </source>
</evidence>
<dbReference type="InterPro" id="IPR009081">
    <property type="entry name" value="PP-bd_ACP"/>
</dbReference>
<keyword evidence="5" id="KW-1185">Reference proteome</keyword>
<evidence type="ECO:0000313" key="4">
    <source>
        <dbReference type="EMBL" id="TQF15980.1"/>
    </source>
</evidence>
<feature type="domain" description="Carrier" evidence="3">
    <location>
        <begin position="502"/>
        <end position="584"/>
    </location>
</feature>
<dbReference type="Pfam" id="PF00550">
    <property type="entry name" value="PP-binding"/>
    <property type="match status" value="1"/>
</dbReference>
<proteinExistence type="predicted"/>
<dbReference type="EMBL" id="VIFM01000032">
    <property type="protein sequence ID" value="TQF15980.1"/>
    <property type="molecule type" value="Genomic_DNA"/>
</dbReference>
<dbReference type="GO" id="GO:0005829">
    <property type="term" value="C:cytosol"/>
    <property type="evidence" value="ECO:0007669"/>
    <property type="project" value="TreeGrafter"/>
</dbReference>
<accession>A0A540X422</accession>
<dbReference type="GO" id="GO:0031177">
    <property type="term" value="F:phosphopantetheine binding"/>
    <property type="evidence" value="ECO:0007669"/>
    <property type="project" value="InterPro"/>
</dbReference>
<dbReference type="Gene3D" id="3.30.559.10">
    <property type="entry name" value="Chloramphenicol acetyltransferase-like domain"/>
    <property type="match status" value="1"/>
</dbReference>
<dbReference type="Gene3D" id="3.30.559.30">
    <property type="entry name" value="Nonribosomal peptide synthetase, condensation domain"/>
    <property type="match status" value="1"/>
</dbReference>
<dbReference type="PANTHER" id="PTHR45527">
    <property type="entry name" value="NONRIBOSOMAL PEPTIDE SYNTHETASE"/>
    <property type="match status" value="1"/>
</dbReference>
<dbReference type="GO" id="GO:0043041">
    <property type="term" value="P:amino acid activation for nonribosomal peptide biosynthetic process"/>
    <property type="evidence" value="ECO:0007669"/>
    <property type="project" value="TreeGrafter"/>
</dbReference>
<dbReference type="InterPro" id="IPR023213">
    <property type="entry name" value="CAT-like_dom_sf"/>
</dbReference>
<dbReference type="SUPFAM" id="SSF47336">
    <property type="entry name" value="ACP-like"/>
    <property type="match status" value="1"/>
</dbReference>
<dbReference type="CDD" id="cd19531">
    <property type="entry name" value="LCL_NRPS-like"/>
    <property type="match status" value="1"/>
</dbReference>